<keyword evidence="3" id="KW-1185">Reference proteome</keyword>
<dbReference type="RefSeq" id="WP_212228826.1">
    <property type="nucleotide sequence ID" value="NZ_JAGUCN010000014.1"/>
</dbReference>
<organism evidence="2 3">
    <name type="scientific">Carboxylicivirga mesophila</name>
    <dbReference type="NCBI Taxonomy" id="1166478"/>
    <lineage>
        <taxon>Bacteria</taxon>
        <taxon>Pseudomonadati</taxon>
        <taxon>Bacteroidota</taxon>
        <taxon>Bacteroidia</taxon>
        <taxon>Marinilabiliales</taxon>
        <taxon>Marinilabiliaceae</taxon>
        <taxon>Carboxylicivirga</taxon>
    </lineage>
</organism>
<evidence type="ECO:0000313" key="2">
    <source>
        <dbReference type="EMBL" id="MBS2212273.1"/>
    </source>
</evidence>
<feature type="signal peptide" evidence="1">
    <location>
        <begin position="1"/>
        <end position="19"/>
    </location>
</feature>
<sequence>MQINKLILALILLSSTVVAQEYPTKFTGIEGWTIEGEKQYYSQDNLYDYINGASDFYLGYDFQDLWVVDYKNEADQMLTLELYRHGNKLKAFGIYSEERPQGVKLQAIGAQGFMEGGAVFFLADDYYVKVYNSRPEVPADEFLAFAKTIANAICSSCELPAEFALFPPKGKVDLSERYMPENFMGLTGFNGVCTVNYSMAGESFRLFIYTGSEDTCQAIMNKYFERMKYKKKLKEKTYDFDDPYLGKLRISYQKGIIAGIIDSKAPATHAELLNALLEN</sequence>
<dbReference type="Proteomes" id="UP000721861">
    <property type="component" value="Unassembled WGS sequence"/>
</dbReference>
<protein>
    <submittedName>
        <fullName evidence="2">Uncharacterized protein</fullName>
    </submittedName>
</protein>
<proteinExistence type="predicted"/>
<dbReference type="Pfam" id="PF20244">
    <property type="entry name" value="DUF6599"/>
    <property type="match status" value="1"/>
</dbReference>
<evidence type="ECO:0000256" key="1">
    <source>
        <dbReference type="SAM" id="SignalP"/>
    </source>
</evidence>
<dbReference type="EMBL" id="JAGUCN010000014">
    <property type="protein sequence ID" value="MBS2212273.1"/>
    <property type="molecule type" value="Genomic_DNA"/>
</dbReference>
<comment type="caution">
    <text evidence="2">The sequence shown here is derived from an EMBL/GenBank/DDBJ whole genome shotgun (WGS) entry which is preliminary data.</text>
</comment>
<name>A0ABS5KCP8_9BACT</name>
<feature type="chain" id="PRO_5047053869" evidence="1">
    <location>
        <begin position="20"/>
        <end position="279"/>
    </location>
</feature>
<evidence type="ECO:0000313" key="3">
    <source>
        <dbReference type="Proteomes" id="UP000721861"/>
    </source>
</evidence>
<reference evidence="2 3" key="1">
    <citation type="journal article" date="2014" name="Int. J. Syst. Evol. Microbiol.">
        <title>Carboxylicivirga gen. nov. in the family Marinilabiliaceae with two novel species, Carboxylicivirga mesophila sp. nov. and Carboxylicivirga taeanensis sp. nov., and reclassification of Cytophaga fermentans as Saccharicrinis fermentans gen. nov., comb. nov.</title>
        <authorList>
            <person name="Yang S.H."/>
            <person name="Seo H.S."/>
            <person name="Woo J.H."/>
            <person name="Oh H.M."/>
            <person name="Jang H."/>
            <person name="Lee J.H."/>
            <person name="Kim S.J."/>
            <person name="Kwon K.K."/>
        </authorList>
    </citation>
    <scope>NUCLEOTIDE SEQUENCE [LARGE SCALE GENOMIC DNA]</scope>
    <source>
        <strain evidence="2 3">JCM 18290</strain>
    </source>
</reference>
<accession>A0ABS5KCP8</accession>
<keyword evidence="1" id="KW-0732">Signal</keyword>
<dbReference type="InterPro" id="IPR046534">
    <property type="entry name" value="DUF6599"/>
</dbReference>
<gene>
    <name evidence="2" type="ORF">KEM09_12730</name>
</gene>